<evidence type="ECO:0000313" key="1">
    <source>
        <dbReference type="EMBL" id="EBV4160748.1"/>
    </source>
</evidence>
<sequence>MYKIVFTVRNVLTGEVRNYGNAERYKSGGKAAKEARRMINFVTCNGRYRDDNEYTATVFKVKK</sequence>
<organism evidence="1">
    <name type="scientific">Salmonella enterica subsp. enterica serovar Stanley</name>
    <dbReference type="NCBI Taxonomy" id="192953"/>
    <lineage>
        <taxon>Bacteria</taxon>
        <taxon>Pseudomonadati</taxon>
        <taxon>Pseudomonadota</taxon>
        <taxon>Gammaproteobacteria</taxon>
        <taxon>Enterobacterales</taxon>
        <taxon>Enterobacteriaceae</taxon>
        <taxon>Salmonella</taxon>
    </lineage>
</organism>
<dbReference type="EMBL" id="AAHFDY010000007">
    <property type="protein sequence ID" value="EBV4160748.1"/>
    <property type="molecule type" value="Genomic_DNA"/>
</dbReference>
<name>A0A5V8TY63_SALET</name>
<dbReference type="AlphaFoldDB" id="A0A5V8TY63"/>
<comment type="caution">
    <text evidence="1">The sequence shown here is derived from an EMBL/GenBank/DDBJ whole genome shotgun (WGS) entry which is preliminary data.</text>
</comment>
<proteinExistence type="predicted"/>
<gene>
    <name evidence="1" type="ORF">DOJ99_10985</name>
</gene>
<protein>
    <submittedName>
        <fullName evidence="1">Uncharacterized protein</fullName>
    </submittedName>
</protein>
<accession>A0A5V8TY63</accession>
<reference evidence="1" key="1">
    <citation type="submission" date="2018-06" db="EMBL/GenBank/DDBJ databases">
        <authorList>
            <person name="Ashton P.M."/>
            <person name="Dallman T."/>
            <person name="Nair S."/>
            <person name="De Pinna E."/>
            <person name="Peters T."/>
            <person name="Grant K."/>
        </authorList>
    </citation>
    <scope>NUCLEOTIDE SEQUENCE</scope>
    <source>
        <strain evidence="1">204437</strain>
    </source>
</reference>